<dbReference type="InterPro" id="IPR013094">
    <property type="entry name" value="AB_hydrolase_3"/>
</dbReference>
<dbReference type="SUPFAM" id="SSF53474">
    <property type="entry name" value="alpha/beta-Hydrolases"/>
    <property type="match status" value="1"/>
</dbReference>
<dbReference type="InterPro" id="IPR029058">
    <property type="entry name" value="AB_hydrolase_fold"/>
</dbReference>
<feature type="domain" description="Alpha/beta hydrolase fold-3" evidence="5">
    <location>
        <begin position="75"/>
        <end position="272"/>
    </location>
</feature>
<dbReference type="GO" id="GO:0016787">
    <property type="term" value="F:hydrolase activity"/>
    <property type="evidence" value="ECO:0007669"/>
    <property type="project" value="UniProtKB-KW"/>
</dbReference>
<comment type="caution">
    <text evidence="6">The sequence shown here is derived from an EMBL/GenBank/DDBJ whole genome shotgun (WGS) entry which is preliminary data.</text>
</comment>
<dbReference type="Gene3D" id="3.40.50.1820">
    <property type="entry name" value="alpha/beta hydrolase"/>
    <property type="match status" value="1"/>
</dbReference>
<protein>
    <submittedName>
        <fullName evidence="6">Esterase</fullName>
    </submittedName>
</protein>
<accession>A0A1S1PLJ1</accession>
<dbReference type="EMBL" id="MAXA01000250">
    <property type="protein sequence ID" value="OHV22111.1"/>
    <property type="molecule type" value="Genomic_DNA"/>
</dbReference>
<dbReference type="InterPro" id="IPR050300">
    <property type="entry name" value="GDXG_lipolytic_enzyme"/>
</dbReference>
<evidence type="ECO:0000313" key="7">
    <source>
        <dbReference type="Proteomes" id="UP000179769"/>
    </source>
</evidence>
<dbReference type="PROSITE" id="PS01174">
    <property type="entry name" value="LIPASE_GDXG_SER"/>
    <property type="match status" value="1"/>
</dbReference>
<dbReference type="InterPro" id="IPR033140">
    <property type="entry name" value="Lipase_GDXG_put_SER_AS"/>
</dbReference>
<reference evidence="7" key="1">
    <citation type="submission" date="2016-07" db="EMBL/GenBank/DDBJ databases">
        <title>Frankia sp. NRRL B-16219 Genome sequencing.</title>
        <authorList>
            <person name="Ghodhbane-Gtari F."/>
            <person name="Swanson E."/>
            <person name="Gueddou A."/>
            <person name="Louati M."/>
            <person name="Nouioui I."/>
            <person name="Hezbri K."/>
            <person name="Abebe-Akele F."/>
            <person name="Simpson S."/>
            <person name="Morris K."/>
            <person name="Thomas K."/>
            <person name="Gtari M."/>
            <person name="Tisa L.S."/>
        </authorList>
    </citation>
    <scope>NUCLEOTIDE SEQUENCE [LARGE SCALE GENOMIC DNA]</scope>
    <source>
        <strain evidence="7">NRRL B-16219</strain>
    </source>
</reference>
<dbReference type="RefSeq" id="WP_071066276.1">
    <property type="nucleotide sequence ID" value="NZ_MAXA01000250.1"/>
</dbReference>
<organism evidence="6 7">
    <name type="scientific">Parafrankia soli</name>
    <dbReference type="NCBI Taxonomy" id="2599596"/>
    <lineage>
        <taxon>Bacteria</taxon>
        <taxon>Bacillati</taxon>
        <taxon>Actinomycetota</taxon>
        <taxon>Actinomycetes</taxon>
        <taxon>Frankiales</taxon>
        <taxon>Frankiaceae</taxon>
        <taxon>Parafrankia</taxon>
    </lineage>
</organism>
<keyword evidence="2" id="KW-0378">Hydrolase</keyword>
<gene>
    <name evidence="6" type="ORF">BBK14_26065</name>
</gene>
<evidence type="ECO:0000256" key="1">
    <source>
        <dbReference type="ARBA" id="ARBA00010515"/>
    </source>
</evidence>
<dbReference type="Pfam" id="PF07859">
    <property type="entry name" value="Abhydrolase_3"/>
    <property type="match status" value="1"/>
</dbReference>
<feature type="region of interest" description="Disordered" evidence="4">
    <location>
        <begin position="31"/>
        <end position="51"/>
    </location>
</feature>
<keyword evidence="7" id="KW-1185">Reference proteome</keyword>
<evidence type="ECO:0000256" key="4">
    <source>
        <dbReference type="SAM" id="MobiDB-lite"/>
    </source>
</evidence>
<evidence type="ECO:0000259" key="5">
    <source>
        <dbReference type="Pfam" id="PF07859"/>
    </source>
</evidence>
<comment type="similarity">
    <text evidence="1">Belongs to the 'GDXG' lipolytic enzyme family.</text>
</comment>
<evidence type="ECO:0000313" key="6">
    <source>
        <dbReference type="EMBL" id="OHV22111.1"/>
    </source>
</evidence>
<dbReference type="OrthoDB" id="128186at2"/>
<feature type="active site" evidence="3">
    <location>
        <position position="146"/>
    </location>
</feature>
<name>A0A1S1PLJ1_9ACTN</name>
<evidence type="ECO:0000256" key="3">
    <source>
        <dbReference type="PROSITE-ProRule" id="PRU10038"/>
    </source>
</evidence>
<sequence length="293" mass="31442">MTSLQMRAVAAILRLTRKPGTATVERAHRRIAARKRPSAPPAALRRRHSVSSRQVEGFPCHTVAPKGRPAARGAVYIHGGSYINGMAPQHWTLVSRLADAGVRVDVPDYGLAPGHTYREAYPFLTTVYRRLLDEMDPATVTIAGDSAGAGLALGFAQTLEDHGLPQPRGLVLISPWLDLTLGDPAVAAAEARDPWLTRIGLVEAGSAWADGDDPAAPRLSPMNGRLTGIAPTQVYVGTRDLLYPDVLRFQKRAAAEGLQVELTVRDGAVHVYPLIPVPEGRAASRVIVRDVAS</sequence>
<dbReference type="AlphaFoldDB" id="A0A1S1PLJ1"/>
<dbReference type="PANTHER" id="PTHR48081:SF8">
    <property type="entry name" value="ALPHA_BETA HYDROLASE FOLD-3 DOMAIN-CONTAINING PROTEIN-RELATED"/>
    <property type="match status" value="1"/>
</dbReference>
<evidence type="ECO:0000256" key="2">
    <source>
        <dbReference type="ARBA" id="ARBA00022801"/>
    </source>
</evidence>
<dbReference type="Proteomes" id="UP000179769">
    <property type="component" value="Unassembled WGS sequence"/>
</dbReference>
<dbReference type="PANTHER" id="PTHR48081">
    <property type="entry name" value="AB HYDROLASE SUPERFAMILY PROTEIN C4A8.06C"/>
    <property type="match status" value="1"/>
</dbReference>
<proteinExistence type="inferred from homology"/>